<keyword evidence="4" id="KW-0808">Transferase</keyword>
<dbReference type="InterPro" id="IPR014008">
    <property type="entry name" value="Cbl_synth_MTase_CbiT"/>
</dbReference>
<dbReference type="GO" id="GO:0008276">
    <property type="term" value="F:protein methyltransferase activity"/>
    <property type="evidence" value="ECO:0007669"/>
    <property type="project" value="InterPro"/>
</dbReference>
<dbReference type="InterPro" id="IPR035996">
    <property type="entry name" value="4pyrrol_Methylase_sf"/>
</dbReference>
<dbReference type="Gene3D" id="3.40.1010.10">
    <property type="entry name" value="Cobalt-precorrin-4 Transmethylase, Domain 1"/>
    <property type="match status" value="1"/>
</dbReference>
<dbReference type="GO" id="GO:0032259">
    <property type="term" value="P:methylation"/>
    <property type="evidence" value="ECO:0007669"/>
    <property type="project" value="UniProtKB-KW"/>
</dbReference>
<dbReference type="CDD" id="cd11644">
    <property type="entry name" value="Precorrin-6Y-MT"/>
    <property type="match status" value="1"/>
</dbReference>
<accession>A0A2T7G576</accession>
<dbReference type="UniPathway" id="UPA00148"/>
<reference evidence="7 8" key="1">
    <citation type="submission" date="2018-04" db="EMBL/GenBank/DDBJ databases">
        <title>Pelagivirga bohaiensis gen. nov., sp. nov., a bacterium isolated from the Bohai Sea.</title>
        <authorList>
            <person name="Ji X."/>
        </authorList>
    </citation>
    <scope>NUCLEOTIDE SEQUENCE [LARGE SCALE GENOMIC DNA]</scope>
    <source>
        <strain evidence="7 8">BH-SD19</strain>
    </source>
</reference>
<gene>
    <name evidence="7" type="ORF">DC366_12885</name>
</gene>
<dbReference type="Pfam" id="PF00590">
    <property type="entry name" value="TP_methylase"/>
    <property type="match status" value="1"/>
</dbReference>
<dbReference type="EMBL" id="QCYH01000007">
    <property type="protein sequence ID" value="PVA09583.1"/>
    <property type="molecule type" value="Genomic_DNA"/>
</dbReference>
<evidence type="ECO:0000313" key="7">
    <source>
        <dbReference type="EMBL" id="PVA09583.1"/>
    </source>
</evidence>
<dbReference type="Proteomes" id="UP000244446">
    <property type="component" value="Unassembled WGS sequence"/>
</dbReference>
<evidence type="ECO:0000256" key="1">
    <source>
        <dbReference type="ARBA" id="ARBA00004953"/>
    </source>
</evidence>
<feature type="domain" description="Tetrapyrrole methylase" evidence="6">
    <location>
        <begin position="7"/>
        <end position="192"/>
    </location>
</feature>
<dbReference type="NCBIfam" id="TIGR02467">
    <property type="entry name" value="CbiE"/>
    <property type="match status" value="1"/>
</dbReference>
<dbReference type="SUPFAM" id="SSF53335">
    <property type="entry name" value="S-adenosyl-L-methionine-dependent methyltransferases"/>
    <property type="match status" value="1"/>
</dbReference>
<evidence type="ECO:0000256" key="3">
    <source>
        <dbReference type="ARBA" id="ARBA00022603"/>
    </source>
</evidence>
<protein>
    <submittedName>
        <fullName evidence="7">Cobalamin biosynthesis bifunctional protein CbiET</fullName>
    </submittedName>
</protein>
<organism evidence="7 8">
    <name type="scientific">Pelagivirga sediminicola</name>
    <dbReference type="NCBI Taxonomy" id="2170575"/>
    <lineage>
        <taxon>Bacteria</taxon>
        <taxon>Pseudomonadati</taxon>
        <taxon>Pseudomonadota</taxon>
        <taxon>Alphaproteobacteria</taxon>
        <taxon>Rhodobacterales</taxon>
        <taxon>Paracoccaceae</taxon>
        <taxon>Pelagivirga</taxon>
    </lineage>
</organism>
<keyword evidence="3" id="KW-0489">Methyltransferase</keyword>
<dbReference type="SUPFAM" id="SSF53790">
    <property type="entry name" value="Tetrapyrrole methylase"/>
    <property type="match status" value="1"/>
</dbReference>
<dbReference type="InterPro" id="IPR050714">
    <property type="entry name" value="Cobalamin_biosynth_MTase"/>
</dbReference>
<dbReference type="InterPro" id="IPR014777">
    <property type="entry name" value="4pyrrole_Mease_sub1"/>
</dbReference>
<evidence type="ECO:0000256" key="2">
    <source>
        <dbReference type="ARBA" id="ARBA00022573"/>
    </source>
</evidence>
<dbReference type="OrthoDB" id="9787825at2"/>
<dbReference type="PIRSF" id="PIRSF036428">
    <property type="entry name" value="CobL"/>
    <property type="match status" value="1"/>
</dbReference>
<dbReference type="RefSeq" id="WP_108692630.1">
    <property type="nucleotide sequence ID" value="NZ_QCYH01000007.1"/>
</dbReference>
<dbReference type="InterPro" id="IPR012818">
    <property type="entry name" value="CbiE"/>
</dbReference>
<evidence type="ECO:0000256" key="4">
    <source>
        <dbReference type="ARBA" id="ARBA00022679"/>
    </source>
</evidence>
<dbReference type="PANTHER" id="PTHR43182:SF1">
    <property type="entry name" value="COBALT-PRECORRIN-7 C(5)-METHYLTRANSFERASE"/>
    <property type="match status" value="1"/>
</dbReference>
<evidence type="ECO:0000256" key="5">
    <source>
        <dbReference type="ARBA" id="ARBA00022691"/>
    </source>
</evidence>
<dbReference type="InterPro" id="IPR000878">
    <property type="entry name" value="4pyrrol_Mease"/>
</dbReference>
<dbReference type="PANTHER" id="PTHR43182">
    <property type="entry name" value="COBALT-PRECORRIN-6B C(15)-METHYLTRANSFERASE (DECARBOXYLATING)"/>
    <property type="match status" value="1"/>
</dbReference>
<dbReference type="InterPro" id="IPR029063">
    <property type="entry name" value="SAM-dependent_MTases_sf"/>
</dbReference>
<dbReference type="GO" id="GO:0009236">
    <property type="term" value="P:cobalamin biosynthetic process"/>
    <property type="evidence" value="ECO:0007669"/>
    <property type="project" value="UniProtKB-UniPathway"/>
</dbReference>
<keyword evidence="2" id="KW-0169">Cobalamin biosynthesis</keyword>
<dbReference type="NCBIfam" id="TIGR02469">
    <property type="entry name" value="CbiT"/>
    <property type="match status" value="1"/>
</dbReference>
<name>A0A2T7G576_9RHOB</name>
<sequence>MADTPWLTIVGMGEDAPDGLPPASLAALEAAEIVMGPPRHLGLLPELTAERIAWPVPFADGIARLLSLRGRRVVVLASGDPFWFGAGGSLARHLAPGEWTALPGPSTFSLVAARMGWPLERTECLGLHAAPLARLRPVLAEGVRMIVLLRDGAAVRGLADYLRDAGFGASQMTVFESICGLRERRTDTKPAELPDIGFAHPVCAAVEVQGDGAVLPLASGRPDAWFDSDGQMTKRPVRALTLSALAPRPFEHLWDIGGGTGSVGIEWLLAHPSVTATTIEPREDRAARIAQNAARLGVERLAVVQGAAPEALSGLPSPDAVFIGGGLSRALLDWLEAHLPRGVRIVANAVTLESEALLTQARARLGGDLLRIELAQAAPLGGRTGWKSSYPMVQWSAVL</sequence>
<proteinExistence type="predicted"/>
<evidence type="ECO:0000313" key="8">
    <source>
        <dbReference type="Proteomes" id="UP000244446"/>
    </source>
</evidence>
<dbReference type="AlphaFoldDB" id="A0A2T7G576"/>
<evidence type="ECO:0000259" key="6">
    <source>
        <dbReference type="Pfam" id="PF00590"/>
    </source>
</evidence>
<dbReference type="InterPro" id="IPR006365">
    <property type="entry name" value="Cbl_synth_CobL"/>
</dbReference>
<comment type="caution">
    <text evidence="7">The sequence shown here is derived from an EMBL/GenBank/DDBJ whole genome shotgun (WGS) entry which is preliminary data.</text>
</comment>
<keyword evidence="8" id="KW-1185">Reference proteome</keyword>
<dbReference type="Gene3D" id="3.40.50.150">
    <property type="entry name" value="Vaccinia Virus protein VP39"/>
    <property type="match status" value="1"/>
</dbReference>
<comment type="pathway">
    <text evidence="1">Cofactor biosynthesis; adenosylcobalamin biosynthesis.</text>
</comment>
<keyword evidence="5" id="KW-0949">S-adenosyl-L-methionine</keyword>